<gene>
    <name evidence="5" type="ORF">CRE_08144</name>
</gene>
<feature type="domain" description="Vps72/YL1 C-terminal" evidence="4">
    <location>
        <begin position="276"/>
        <end position="305"/>
    </location>
</feature>
<feature type="compositionally biased region" description="Basic and acidic residues" evidence="3">
    <location>
        <begin position="163"/>
        <end position="172"/>
    </location>
</feature>
<dbReference type="Pfam" id="PF05764">
    <property type="entry name" value="YL1"/>
    <property type="match status" value="2"/>
</dbReference>
<dbReference type="Pfam" id="PF08265">
    <property type="entry name" value="YL1_C"/>
    <property type="match status" value="1"/>
</dbReference>
<organism evidence="6">
    <name type="scientific">Caenorhabditis remanei</name>
    <name type="common">Caenorhabditis vulgaris</name>
    <dbReference type="NCBI Taxonomy" id="31234"/>
    <lineage>
        <taxon>Eukaryota</taxon>
        <taxon>Metazoa</taxon>
        <taxon>Ecdysozoa</taxon>
        <taxon>Nematoda</taxon>
        <taxon>Chromadorea</taxon>
        <taxon>Rhabditida</taxon>
        <taxon>Rhabditina</taxon>
        <taxon>Rhabditomorpha</taxon>
        <taxon>Rhabditoidea</taxon>
        <taxon>Rhabditidae</taxon>
        <taxon>Peloderinae</taxon>
        <taxon>Caenorhabditis</taxon>
    </lineage>
</organism>
<dbReference type="STRING" id="31234.E3M3N5"/>
<protein>
    <recommendedName>
        <fullName evidence="2">Vacuolar protein sorting-associated protein 72 homolog</fullName>
    </recommendedName>
</protein>
<dbReference type="AlphaFoldDB" id="E3M3N5"/>
<comment type="similarity">
    <text evidence="1">Belongs to the VPS72/YL1 family.</text>
</comment>
<dbReference type="InterPro" id="IPR013272">
    <property type="entry name" value="Vps72/YL1_C"/>
</dbReference>
<evidence type="ECO:0000313" key="6">
    <source>
        <dbReference type="Proteomes" id="UP000008281"/>
    </source>
</evidence>
<name>E3M3N5_CAERE</name>
<dbReference type="OMA" id="LKSMPNH"/>
<dbReference type="EMBL" id="DS268423">
    <property type="protein sequence ID" value="EFO90595.1"/>
    <property type="molecule type" value="Genomic_DNA"/>
</dbReference>
<feature type="region of interest" description="Disordered" evidence="3">
    <location>
        <begin position="1"/>
        <end position="83"/>
    </location>
</feature>
<feature type="compositionally biased region" description="Acidic residues" evidence="3">
    <location>
        <begin position="129"/>
        <end position="146"/>
    </location>
</feature>
<feature type="compositionally biased region" description="Acidic residues" evidence="3">
    <location>
        <begin position="45"/>
        <end position="71"/>
    </location>
</feature>
<dbReference type="SMART" id="SM00993">
    <property type="entry name" value="YL1_C"/>
    <property type="match status" value="1"/>
</dbReference>
<evidence type="ECO:0000256" key="3">
    <source>
        <dbReference type="SAM" id="MobiDB-lite"/>
    </source>
</evidence>
<evidence type="ECO:0000313" key="5">
    <source>
        <dbReference type="EMBL" id="EFO90595.1"/>
    </source>
</evidence>
<dbReference type="PANTHER" id="PTHR13275:SF4">
    <property type="entry name" value="VACUOLAR PROTEIN SORTING-ASSOCIATED PROTEIN 72 HOMOLOG"/>
    <property type="match status" value="1"/>
</dbReference>
<dbReference type="GO" id="GO:0005634">
    <property type="term" value="C:nucleus"/>
    <property type="evidence" value="ECO:0007669"/>
    <property type="project" value="TreeGrafter"/>
</dbReference>
<evidence type="ECO:0000256" key="1">
    <source>
        <dbReference type="ARBA" id="ARBA00006832"/>
    </source>
</evidence>
<dbReference type="Proteomes" id="UP000008281">
    <property type="component" value="Unassembled WGS sequence"/>
</dbReference>
<keyword evidence="6" id="KW-1185">Reference proteome</keyword>
<dbReference type="InterPro" id="IPR046757">
    <property type="entry name" value="YL1_N"/>
</dbReference>
<feature type="region of interest" description="Disordered" evidence="3">
    <location>
        <begin position="107"/>
        <end position="172"/>
    </location>
</feature>
<dbReference type="PANTHER" id="PTHR13275">
    <property type="entry name" value="YL-1 PROTEIN TRANSCRIPTION FACTOR-LIKE 1"/>
    <property type="match status" value="1"/>
</dbReference>
<evidence type="ECO:0000256" key="2">
    <source>
        <dbReference type="ARBA" id="ARBA00020000"/>
    </source>
</evidence>
<dbReference type="InParanoid" id="E3M3N5"/>
<dbReference type="FunCoup" id="E3M3N5">
    <property type="interactions" value="3105"/>
</dbReference>
<dbReference type="OrthoDB" id="78296at2759"/>
<sequence length="368" mass="40868">MAPKKTSSRATDKSKNEDDEEHSSENSNDECEGETSKASDPKDGEESEGESSDASDEQEDNSDTSGDEGEAEPIVLNVTQRAKRVTAGNKMAALLASADQEDEFYKTAYGGFEENDEVDREFKSPVHSDDDEVDSDFDKEEEDDEPVSGGEDDGKPRRKKKKFNEPRRGMTADDILAKNKKWAMARLAGNMVAANTVDDKTQMAMLKEAEKTEKMNIESLKKYEEFELERKRKREKNTVRVFPPGPREQIKMTAGGTTVTVSEVKTFKCDRPRDRNLCAVTGRPARYMDPVTKLPYSTAYAFKVIRDKYHKHLRTIRGNEEVTSYLSSLKALPTPPMSPRVTASTSGPMTSGGLLAIAPLPKGAVKTN</sequence>
<dbReference type="HOGENOM" id="CLU_062305_0_0_1"/>
<evidence type="ECO:0000259" key="4">
    <source>
        <dbReference type="SMART" id="SM00993"/>
    </source>
</evidence>
<feature type="compositionally biased region" description="Basic and acidic residues" evidence="3">
    <location>
        <begin position="34"/>
        <end position="44"/>
    </location>
</feature>
<reference evidence="5" key="1">
    <citation type="submission" date="2007-07" db="EMBL/GenBank/DDBJ databases">
        <title>PCAP assembly of the Caenorhabditis remanei genome.</title>
        <authorList>
            <consortium name="The Caenorhabditis remanei Sequencing Consortium"/>
            <person name="Wilson R.K."/>
        </authorList>
    </citation>
    <scope>NUCLEOTIDE SEQUENCE [LARGE SCALE GENOMIC DNA]</scope>
    <source>
        <strain evidence="5">PB4641</strain>
    </source>
</reference>
<accession>E3M3N5</accession>
<proteinExistence type="inferred from homology"/>
<dbReference type="eggNOG" id="KOG2897">
    <property type="taxonomic scope" value="Eukaryota"/>
</dbReference>
<feature type="compositionally biased region" description="Acidic residues" evidence="3">
    <location>
        <begin position="17"/>
        <end position="33"/>
    </location>
</feature>